<sequence length="1059" mass="119616">MAIAMAASLQDLTCITPPLSSSSRRISLQSTRLFCKTPLKHECRFALQNIELETAEPSEIRGVDDGLLEKTKNKKERKRKPSFFDETKERWSVRIASQRPKLPWEEEKEQNPVSTYNFSALSLGEEEEEVGFFPKKPTEFQRPSQRFPVRSRPFAAPWANGHSSRSASHGKTPFNYSAGFGGKKNKEPSNTEIPKNTVGEVLEKLKKMEFDNEVVNAFSSINEVIEGKTQSPDSKFNNVVIRGKEISGYVDNELGKRDKSYSPHSRVKESLKHGEFGSRGKSHSLQSGVKQSLKNGELLQRGKSHSLHFGRKQSVKIGELAQRGKSHSLHFGGKQSVKNGELAQRGKSHTLHFGGKQSVKNGEFEQRDKKEGVRTGESNFTDKSYSLPFGVQDTDNNGEFGLTNKSHSLPSGVKDSDKTDDSGLRVKSYRLPFQFKEGGDPIEFPWVARAEERGNVEQRRSRSTTALAESTIPEPELLRLRSLALHMKERINIGVAGVTQAIVAAIHDKWRHVEVVKIKFEGPPAMNMKRTHEILERKTGGLVILRCGSFVVLYRGMGYELPCVQSYRQHLHIIHDTLPHDMIPATDNIGDTKVNALVRATVSSGTSSPTNYDKCESPHETDIEIILESLGPRFRDWSGCAPLPVDADLLPPVLPGYKPPFRFLPHGMRHCLKNKDMTALRRLARQMPPHFALGRNRVLQGLAAAMVNLWETSVIAKIAIKRGVQNTCNERMAEELEKLTGGILVSRNKEYIVFYRGNDFLSPSVKEVLVNREKLAKSLLDEEEKARMKAHASTLSNTSTARGPLVAGTLEETLEAKSRWGMQPSTHERDEMKRDMTLSRHAALIKHLEKKLALAKRKVSKAERALLKVQEDLKPAELPTDLEIITDEERITFRKMGLSMKPYLLLGRRGVFDGTVENMHLHWKYRELIKILVKGKRFLQVKHIAISLEAESGGVLISVDKTTKGYAIILYRGKNYQRPSMVRPGNLLTKRKALARSVELQRREALNHHILDLQMQIEKLRSEFDQMRTVWEKEGQEDSYVTSEDEILSEDDEDSEDEV</sequence>
<evidence type="ECO:0000256" key="4">
    <source>
        <dbReference type="ARBA" id="ARBA00022664"/>
    </source>
</evidence>
<evidence type="ECO:0000313" key="15">
    <source>
        <dbReference type="Proteomes" id="UP000017836"/>
    </source>
</evidence>
<keyword evidence="7" id="KW-0809">Transit peptide</keyword>
<dbReference type="PANTHER" id="PTHR31846:SF7">
    <property type="entry name" value="CRS1 _ YHBY (CRM) DOMAIN-CONTAINING PROTEIN"/>
    <property type="match status" value="1"/>
</dbReference>
<evidence type="ECO:0000259" key="13">
    <source>
        <dbReference type="PROSITE" id="PS51295"/>
    </source>
</evidence>
<dbReference type="Gene3D" id="3.30.110.60">
    <property type="entry name" value="YhbY-like"/>
    <property type="match status" value="3"/>
</dbReference>
<proteinExistence type="predicted"/>
<feature type="region of interest" description="Disordered" evidence="12">
    <location>
        <begin position="345"/>
        <end position="421"/>
    </location>
</feature>
<evidence type="ECO:0000256" key="12">
    <source>
        <dbReference type="SAM" id="MobiDB-lite"/>
    </source>
</evidence>
<keyword evidence="9" id="KW-0687">Ribonucleoprotein</keyword>
<evidence type="ECO:0000256" key="8">
    <source>
        <dbReference type="ARBA" id="ARBA00023187"/>
    </source>
</evidence>
<evidence type="ECO:0000256" key="7">
    <source>
        <dbReference type="ARBA" id="ARBA00022946"/>
    </source>
</evidence>
<dbReference type="GO" id="GO:0006397">
    <property type="term" value="P:mRNA processing"/>
    <property type="evidence" value="ECO:0007669"/>
    <property type="project" value="UniProtKB-KW"/>
</dbReference>
<dbReference type="AlphaFoldDB" id="W1P371"/>
<dbReference type="Pfam" id="PF01985">
    <property type="entry name" value="CRS1_YhbY"/>
    <property type="match status" value="3"/>
</dbReference>
<organism evidence="14 15">
    <name type="scientific">Amborella trichopoda</name>
    <dbReference type="NCBI Taxonomy" id="13333"/>
    <lineage>
        <taxon>Eukaryota</taxon>
        <taxon>Viridiplantae</taxon>
        <taxon>Streptophyta</taxon>
        <taxon>Embryophyta</taxon>
        <taxon>Tracheophyta</taxon>
        <taxon>Spermatophyta</taxon>
        <taxon>Magnoliopsida</taxon>
        <taxon>Amborellales</taxon>
        <taxon>Amborellaceae</taxon>
        <taxon>Amborella</taxon>
    </lineage>
</organism>
<feature type="region of interest" description="Disordered" evidence="12">
    <location>
        <begin position="1035"/>
        <end position="1059"/>
    </location>
</feature>
<dbReference type="STRING" id="13333.W1P371"/>
<keyword evidence="8" id="KW-0508">mRNA splicing</keyword>
<evidence type="ECO:0000256" key="2">
    <source>
        <dbReference type="ARBA" id="ARBA00022528"/>
    </source>
</evidence>
<evidence type="ECO:0000256" key="9">
    <source>
        <dbReference type="ARBA" id="ARBA00023274"/>
    </source>
</evidence>
<feature type="region of interest" description="Disordered" evidence="12">
    <location>
        <begin position="254"/>
        <end position="289"/>
    </location>
</feature>
<dbReference type="GO" id="GO:1990904">
    <property type="term" value="C:ribonucleoprotein complex"/>
    <property type="evidence" value="ECO:0007669"/>
    <property type="project" value="UniProtKB-KW"/>
</dbReference>
<dbReference type="InterPro" id="IPR001890">
    <property type="entry name" value="RNA-binding_CRM"/>
</dbReference>
<dbReference type="GO" id="GO:0003729">
    <property type="term" value="F:mRNA binding"/>
    <property type="evidence" value="ECO:0007669"/>
    <property type="project" value="EnsemblPlants"/>
</dbReference>
<feature type="compositionally biased region" description="Basic and acidic residues" evidence="12">
    <location>
        <begin position="254"/>
        <end position="278"/>
    </location>
</feature>
<feature type="coiled-coil region" evidence="11">
    <location>
        <begin position="838"/>
        <end position="872"/>
    </location>
</feature>
<evidence type="ECO:0000256" key="5">
    <source>
        <dbReference type="ARBA" id="ARBA00022737"/>
    </source>
</evidence>
<dbReference type="SMART" id="SM01103">
    <property type="entry name" value="CRS1_YhbY"/>
    <property type="match status" value="3"/>
</dbReference>
<dbReference type="InterPro" id="IPR035920">
    <property type="entry name" value="YhbY-like_sf"/>
</dbReference>
<feature type="coiled-coil region" evidence="11">
    <location>
        <begin position="1003"/>
        <end position="1030"/>
    </location>
</feature>
<evidence type="ECO:0000256" key="1">
    <source>
        <dbReference type="ARBA" id="ARBA00004229"/>
    </source>
</evidence>
<dbReference type="GO" id="GO:0000373">
    <property type="term" value="P:Group II intron splicing"/>
    <property type="evidence" value="ECO:0007669"/>
    <property type="project" value="UniProtKB-ARBA"/>
</dbReference>
<dbReference type="eggNOG" id="KOG1990">
    <property type="taxonomic scope" value="Eukaryota"/>
</dbReference>
<keyword evidence="2" id="KW-0150">Chloroplast</keyword>
<dbReference type="FunFam" id="3.30.110.60:FF:000003">
    <property type="entry name" value="CRM-domain containing factor CFM3B, chloroplastic"/>
    <property type="match status" value="1"/>
</dbReference>
<feature type="compositionally biased region" description="Polar residues" evidence="12">
    <location>
        <begin position="393"/>
        <end position="409"/>
    </location>
</feature>
<dbReference type="PANTHER" id="PTHR31846">
    <property type="entry name" value="CRS1 / YHBY (CRM) DOMAIN-CONTAINING PROTEIN"/>
    <property type="match status" value="1"/>
</dbReference>
<protein>
    <recommendedName>
        <fullName evidence="13">CRM domain-containing protein</fullName>
    </recommendedName>
</protein>
<comment type="subcellular location">
    <subcellularLocation>
        <location evidence="1">Plastid</location>
        <location evidence="1">Chloroplast</location>
    </subcellularLocation>
</comment>
<dbReference type="InterPro" id="IPR045278">
    <property type="entry name" value="CRS1/CFM2/CFM3"/>
</dbReference>
<dbReference type="PROSITE" id="PS51295">
    <property type="entry name" value="CRM"/>
    <property type="match status" value="3"/>
</dbReference>
<reference evidence="15" key="1">
    <citation type="journal article" date="2013" name="Science">
        <title>The Amborella genome and the evolution of flowering plants.</title>
        <authorList>
            <consortium name="Amborella Genome Project"/>
        </authorList>
    </citation>
    <scope>NUCLEOTIDE SEQUENCE [LARGE SCALE GENOMIC DNA]</scope>
</reference>
<dbReference type="SUPFAM" id="SSF75471">
    <property type="entry name" value="YhbY-like"/>
    <property type="match status" value="3"/>
</dbReference>
<keyword evidence="5" id="KW-0677">Repeat</keyword>
<keyword evidence="11" id="KW-0175">Coiled coil</keyword>
<feature type="compositionally biased region" description="Acidic residues" evidence="12">
    <location>
        <begin position="1043"/>
        <end position="1059"/>
    </location>
</feature>
<dbReference type="KEGG" id="atr:18430131"/>
<dbReference type="OrthoDB" id="551352at2759"/>
<evidence type="ECO:0000313" key="14">
    <source>
        <dbReference type="EMBL" id="ERN02031.1"/>
    </source>
</evidence>
<feature type="compositionally biased region" description="Basic and acidic residues" evidence="12">
    <location>
        <begin position="362"/>
        <end position="374"/>
    </location>
</feature>
<name>W1P371_AMBTC</name>
<dbReference type="FunFam" id="3.30.110.60:FF:000002">
    <property type="entry name" value="CRS2-associated factor 1, chloroplastic"/>
    <property type="match status" value="2"/>
</dbReference>
<evidence type="ECO:0000256" key="3">
    <source>
        <dbReference type="ARBA" id="ARBA00022640"/>
    </source>
</evidence>
<dbReference type="GO" id="GO:0009507">
    <property type="term" value="C:chloroplast"/>
    <property type="evidence" value="ECO:0007669"/>
    <property type="project" value="UniProtKB-SubCell"/>
</dbReference>
<accession>W1P371</accession>
<feature type="domain" description="CRM" evidence="13">
    <location>
        <begin position="470"/>
        <end position="566"/>
    </location>
</feature>
<feature type="domain" description="CRM" evidence="13">
    <location>
        <begin position="670"/>
        <end position="767"/>
    </location>
</feature>
<dbReference type="EMBL" id="KI394661">
    <property type="protein sequence ID" value="ERN02031.1"/>
    <property type="molecule type" value="Genomic_DNA"/>
</dbReference>
<evidence type="ECO:0000256" key="6">
    <source>
        <dbReference type="ARBA" id="ARBA00022884"/>
    </source>
</evidence>
<dbReference type="Proteomes" id="UP000017836">
    <property type="component" value="Unassembled WGS sequence"/>
</dbReference>
<dbReference type="HOGENOM" id="CLU_006310_1_0_1"/>
<keyword evidence="4" id="KW-0507">mRNA processing</keyword>
<keyword evidence="3" id="KW-0934">Plastid</keyword>
<evidence type="ECO:0000256" key="11">
    <source>
        <dbReference type="SAM" id="Coils"/>
    </source>
</evidence>
<keyword evidence="15" id="KW-1185">Reference proteome</keyword>
<keyword evidence="6 10" id="KW-0694">RNA-binding</keyword>
<feature type="domain" description="CRM" evidence="13">
    <location>
        <begin position="883"/>
        <end position="983"/>
    </location>
</feature>
<gene>
    <name evidence="14" type="ORF">AMTR_s00045p00114550</name>
</gene>
<dbReference type="Gramene" id="ERN02031">
    <property type="protein sequence ID" value="ERN02031"/>
    <property type="gene ID" value="AMTR_s00045p00114550"/>
</dbReference>
<evidence type="ECO:0000256" key="10">
    <source>
        <dbReference type="PROSITE-ProRule" id="PRU00626"/>
    </source>
</evidence>